<evidence type="ECO:0000313" key="1">
    <source>
        <dbReference type="Proteomes" id="UP000887576"/>
    </source>
</evidence>
<accession>A0AC34Q2A4</accession>
<proteinExistence type="predicted"/>
<dbReference type="Proteomes" id="UP000887576">
    <property type="component" value="Unplaced"/>
</dbReference>
<evidence type="ECO:0000313" key="2">
    <source>
        <dbReference type="WBParaSite" id="JU765_v2.g12235.t1"/>
    </source>
</evidence>
<dbReference type="WBParaSite" id="JU765_v2.g12235.t1">
    <property type="protein sequence ID" value="JU765_v2.g12235.t1"/>
    <property type="gene ID" value="JU765_v2.g12235"/>
</dbReference>
<reference evidence="2" key="1">
    <citation type="submission" date="2022-11" db="UniProtKB">
        <authorList>
            <consortium name="WormBaseParasite"/>
        </authorList>
    </citation>
    <scope>IDENTIFICATION</scope>
</reference>
<organism evidence="1 2">
    <name type="scientific">Panagrolaimus sp. JU765</name>
    <dbReference type="NCBI Taxonomy" id="591449"/>
    <lineage>
        <taxon>Eukaryota</taxon>
        <taxon>Metazoa</taxon>
        <taxon>Ecdysozoa</taxon>
        <taxon>Nematoda</taxon>
        <taxon>Chromadorea</taxon>
        <taxon>Rhabditida</taxon>
        <taxon>Tylenchina</taxon>
        <taxon>Panagrolaimomorpha</taxon>
        <taxon>Panagrolaimoidea</taxon>
        <taxon>Panagrolaimidae</taxon>
        <taxon>Panagrolaimus</taxon>
    </lineage>
</organism>
<name>A0AC34Q2A4_9BILA</name>
<protein>
    <submittedName>
        <fullName evidence="2">Uncharacterized protein</fullName>
    </submittedName>
</protein>
<sequence length="87" mass="9784">MGFCSFIARFGVLLSPLLTLTSDFWQPAPYLFVLMIGILNLLVAHNFLPETKNNDLCRVKINLHQSCRIPTSTTETSLINNQDTTTL</sequence>